<feature type="compositionally biased region" description="Polar residues" evidence="1">
    <location>
        <begin position="22"/>
        <end position="33"/>
    </location>
</feature>
<sequence length="155" mass="16353">MRFILPLATLALMLSACQSGTPITPENDSQTSDAAVDQPLSPGARPVRIGENGANFAACGARGIVTIGEDKNVPLRAAPFDEADQVTALKAGQRMFICTRSIDQRWLGVVVPQTRDGTSASADCGVNQRVERPQAYTGPCPSGWIANALVRLTAD</sequence>
<organism evidence="3 4">
    <name type="scientific">Stakelama flava</name>
    <dbReference type="NCBI Taxonomy" id="2860338"/>
    <lineage>
        <taxon>Bacteria</taxon>
        <taxon>Pseudomonadati</taxon>
        <taxon>Pseudomonadota</taxon>
        <taxon>Alphaproteobacteria</taxon>
        <taxon>Sphingomonadales</taxon>
        <taxon>Sphingomonadaceae</taxon>
        <taxon>Stakelama</taxon>
    </lineage>
</organism>
<proteinExistence type="predicted"/>
<feature type="region of interest" description="Disordered" evidence="1">
    <location>
        <begin position="22"/>
        <end position="44"/>
    </location>
</feature>
<feature type="signal peptide" evidence="2">
    <location>
        <begin position="1"/>
        <end position="19"/>
    </location>
</feature>
<evidence type="ECO:0000313" key="3">
    <source>
        <dbReference type="EMBL" id="MBW4331552.1"/>
    </source>
</evidence>
<evidence type="ECO:0000256" key="1">
    <source>
        <dbReference type="SAM" id="MobiDB-lite"/>
    </source>
</evidence>
<name>A0ABS6XMV8_9SPHN</name>
<comment type="caution">
    <text evidence="3">The sequence shown here is derived from an EMBL/GenBank/DDBJ whole genome shotgun (WGS) entry which is preliminary data.</text>
</comment>
<evidence type="ECO:0000313" key="4">
    <source>
        <dbReference type="Proteomes" id="UP001197214"/>
    </source>
</evidence>
<dbReference type="Proteomes" id="UP001197214">
    <property type="component" value="Unassembled WGS sequence"/>
</dbReference>
<evidence type="ECO:0000256" key="2">
    <source>
        <dbReference type="SAM" id="SignalP"/>
    </source>
</evidence>
<dbReference type="PROSITE" id="PS51257">
    <property type="entry name" value="PROKAR_LIPOPROTEIN"/>
    <property type="match status" value="1"/>
</dbReference>
<keyword evidence="2" id="KW-0732">Signal</keyword>
<gene>
    <name evidence="3" type="ORF">KY084_11800</name>
</gene>
<reference evidence="3 4" key="1">
    <citation type="submission" date="2021-07" db="EMBL/GenBank/DDBJ databases">
        <title>Stakelama flava sp. nov., a novel endophytic bacterium isolated from branch of Kandelia candel.</title>
        <authorList>
            <person name="Tuo L."/>
        </authorList>
    </citation>
    <scope>NUCLEOTIDE SEQUENCE [LARGE SCALE GENOMIC DNA]</scope>
    <source>
        <strain evidence="3 4">CBK3Z-3</strain>
    </source>
</reference>
<protein>
    <recommendedName>
        <fullName evidence="5">Integron</fullName>
    </recommendedName>
</protein>
<keyword evidence="4" id="KW-1185">Reference proteome</keyword>
<evidence type="ECO:0008006" key="5">
    <source>
        <dbReference type="Google" id="ProtNLM"/>
    </source>
</evidence>
<accession>A0ABS6XMV8</accession>
<dbReference type="RefSeq" id="WP_219238671.1">
    <property type="nucleotide sequence ID" value="NZ_JAHWZX010000010.1"/>
</dbReference>
<feature type="chain" id="PRO_5046700811" description="Integron" evidence="2">
    <location>
        <begin position="20"/>
        <end position="155"/>
    </location>
</feature>
<dbReference type="EMBL" id="JAHWZX010000010">
    <property type="protein sequence ID" value="MBW4331552.1"/>
    <property type="molecule type" value="Genomic_DNA"/>
</dbReference>